<feature type="region of interest" description="Disordered" evidence="9">
    <location>
        <begin position="1"/>
        <end position="31"/>
    </location>
</feature>
<keyword evidence="12" id="KW-1185">Reference proteome</keyword>
<feature type="compositionally biased region" description="Gly residues" evidence="9">
    <location>
        <begin position="10"/>
        <end position="24"/>
    </location>
</feature>
<evidence type="ECO:0000256" key="6">
    <source>
        <dbReference type="ARBA" id="ARBA00023136"/>
    </source>
</evidence>
<feature type="transmembrane region" description="Helical" evidence="8">
    <location>
        <begin position="669"/>
        <end position="690"/>
    </location>
</feature>
<feature type="transmembrane region" description="Helical" evidence="8">
    <location>
        <begin position="133"/>
        <end position="155"/>
    </location>
</feature>
<keyword evidence="5 8" id="KW-1133">Transmembrane helix</keyword>
<keyword evidence="4 8" id="KW-0812">Transmembrane</keyword>
<protein>
    <recommendedName>
        <fullName evidence="8">Solute carrier organic anion transporter family member</fullName>
    </recommendedName>
</protein>
<dbReference type="InterPro" id="IPR036259">
    <property type="entry name" value="MFS_trans_sf"/>
</dbReference>
<feature type="region of interest" description="Disordered" evidence="9">
    <location>
        <begin position="704"/>
        <end position="727"/>
    </location>
</feature>
<evidence type="ECO:0000256" key="2">
    <source>
        <dbReference type="ARBA" id="ARBA00009657"/>
    </source>
</evidence>
<dbReference type="PROSITE" id="PS51465">
    <property type="entry name" value="KAZAL_2"/>
    <property type="match status" value="1"/>
</dbReference>
<accession>A0AAW0UNG8</accession>
<keyword evidence="8" id="KW-0813">Transport</keyword>
<evidence type="ECO:0000256" key="1">
    <source>
        <dbReference type="ARBA" id="ARBA00004651"/>
    </source>
</evidence>
<evidence type="ECO:0000259" key="10">
    <source>
        <dbReference type="PROSITE" id="PS51465"/>
    </source>
</evidence>
<keyword evidence="7" id="KW-1015">Disulfide bond</keyword>
<feature type="transmembrane region" description="Helical" evidence="8">
    <location>
        <begin position="285"/>
        <end position="308"/>
    </location>
</feature>
<dbReference type="Proteomes" id="UP001487740">
    <property type="component" value="Unassembled WGS sequence"/>
</dbReference>
<proteinExistence type="inferred from homology"/>
<comment type="caution">
    <text evidence="11">The sequence shown here is derived from an EMBL/GenBank/DDBJ whole genome shotgun (WGS) entry which is preliminary data.</text>
</comment>
<feature type="transmembrane region" description="Helical" evidence="8">
    <location>
        <begin position="104"/>
        <end position="126"/>
    </location>
</feature>
<dbReference type="InterPro" id="IPR002350">
    <property type="entry name" value="Kazal_dom"/>
</dbReference>
<evidence type="ECO:0000256" key="7">
    <source>
        <dbReference type="ARBA" id="ARBA00023157"/>
    </source>
</evidence>
<keyword evidence="8" id="KW-0406">Ion transport</keyword>
<feature type="transmembrane region" description="Helical" evidence="8">
    <location>
        <begin position="618"/>
        <end position="641"/>
    </location>
</feature>
<gene>
    <name evidence="11" type="ORF">O3P69_002509</name>
</gene>
<keyword evidence="3" id="KW-1003">Cell membrane</keyword>
<dbReference type="EMBL" id="JARAKH010000009">
    <property type="protein sequence ID" value="KAK8400757.1"/>
    <property type="molecule type" value="Genomic_DNA"/>
</dbReference>
<dbReference type="EMBL" id="JARAKH010000009">
    <property type="protein sequence ID" value="KAK8400758.1"/>
    <property type="molecule type" value="Genomic_DNA"/>
</dbReference>
<dbReference type="GO" id="GO:0016323">
    <property type="term" value="C:basolateral plasma membrane"/>
    <property type="evidence" value="ECO:0007669"/>
    <property type="project" value="TreeGrafter"/>
</dbReference>
<dbReference type="NCBIfam" id="TIGR00805">
    <property type="entry name" value="oat"/>
    <property type="match status" value="1"/>
</dbReference>
<feature type="transmembrane region" description="Helical" evidence="8">
    <location>
        <begin position="241"/>
        <end position="265"/>
    </location>
</feature>
<evidence type="ECO:0000256" key="4">
    <source>
        <dbReference type="ARBA" id="ARBA00022692"/>
    </source>
</evidence>
<keyword evidence="6 8" id="KW-0472">Membrane</keyword>
<sequence length="740" mass="81365">MIAKKKRGGENGGGGGDGGGGGTGMTKEEEEAKVRQLFTTEDYEETRCGLGPCTPSWLQRFATKEMYMLVYCLVGVTQGMFFTYSVSVISTIEKRFKLKSKETGIILAGNDISQVLLAIFLSYYGTFGHRPRWLAVGALFTAASCFTASLPHFFYGAGTGAEAVMAAVSASNATGSKSAEELCHTGSKEDCSDNYRGSEYVGVMIMLFLSQFFVGISISLFYSIGVSYLDDNINKKTYPLYYTLTILLRILGPVLGFMLGARMLSYWIDPSKEPNISKKDPRWLGAWWLGLVFLGAALVVSAIPLFFFPRKLPATLRREGKRYLRQAEKNRKAGGTKGPMHYRALHHNKKEQAKPTIKNLGKALKRLFTNKIWFGYLFSSTVTLLALSGYWNFKPKYLENQFRKSATEANYYTGMASLVVSVVGSVVSGSVMRWGRPGPRLVTGYNIFITLVSCVGFVILMFLGCPKLDVVGPVQGALPPACSADCECSAKFTPICSQDGRTLFYSPCYAGCLADNITAKPVEYSQCKCIDINAKPHNTSHMGWPPPPTTLPPHRTDILMPPEEWGTAQRGYCPEPCNAFFYYLLTQIIIKTISSTGHIGASIVLLRAVSEEDKGLSLGAMTVFISLFAFIPAPIIMGAIIDSACVVWETSCGVTGNCWLYDSDHFRRVLHLVPAVLLFISIGGEFIVFLNSHKLDLYGLKDDEVEDDEEEDGKKKLDEVEDSEEGVPLKTDSLVLGVMA</sequence>
<reference evidence="11 12" key="1">
    <citation type="submission" date="2023-03" db="EMBL/GenBank/DDBJ databases">
        <title>High-quality genome of Scylla paramamosain provides insights in environmental adaptation.</title>
        <authorList>
            <person name="Zhang L."/>
        </authorList>
    </citation>
    <scope>NUCLEOTIDE SEQUENCE [LARGE SCALE GENOMIC DNA]</scope>
    <source>
        <strain evidence="11">LZ_2023a</strain>
        <tissue evidence="11">Muscle</tissue>
    </source>
</reference>
<organism evidence="11 12">
    <name type="scientific">Scylla paramamosain</name>
    <name type="common">Mud crab</name>
    <dbReference type="NCBI Taxonomy" id="85552"/>
    <lineage>
        <taxon>Eukaryota</taxon>
        <taxon>Metazoa</taxon>
        <taxon>Ecdysozoa</taxon>
        <taxon>Arthropoda</taxon>
        <taxon>Crustacea</taxon>
        <taxon>Multicrustacea</taxon>
        <taxon>Malacostraca</taxon>
        <taxon>Eumalacostraca</taxon>
        <taxon>Eucarida</taxon>
        <taxon>Decapoda</taxon>
        <taxon>Pleocyemata</taxon>
        <taxon>Brachyura</taxon>
        <taxon>Eubrachyura</taxon>
        <taxon>Portunoidea</taxon>
        <taxon>Portunidae</taxon>
        <taxon>Portuninae</taxon>
        <taxon>Scylla</taxon>
    </lineage>
</organism>
<name>A0AAW0UNG8_SCYPA</name>
<dbReference type="EMBL" id="JARAKH010000009">
    <property type="protein sequence ID" value="KAK8400755.1"/>
    <property type="molecule type" value="Genomic_DNA"/>
</dbReference>
<comment type="similarity">
    <text evidence="2 8">Belongs to the organo anion transporter (TC 2.A.60) family.</text>
</comment>
<feature type="transmembrane region" description="Helical" evidence="8">
    <location>
        <begin position="580"/>
        <end position="606"/>
    </location>
</feature>
<dbReference type="SUPFAM" id="SSF103473">
    <property type="entry name" value="MFS general substrate transporter"/>
    <property type="match status" value="1"/>
</dbReference>
<dbReference type="CDD" id="cd17336">
    <property type="entry name" value="MFS_SLCO_OATP"/>
    <property type="match status" value="1"/>
</dbReference>
<dbReference type="GO" id="GO:0015347">
    <property type="term" value="F:sodium-independent organic anion transmembrane transporter activity"/>
    <property type="evidence" value="ECO:0007669"/>
    <property type="project" value="TreeGrafter"/>
</dbReference>
<dbReference type="Pfam" id="PF03137">
    <property type="entry name" value="OATP"/>
    <property type="match status" value="1"/>
</dbReference>
<dbReference type="GO" id="GO:0043252">
    <property type="term" value="P:sodium-independent organic anion transport"/>
    <property type="evidence" value="ECO:0007669"/>
    <property type="project" value="TreeGrafter"/>
</dbReference>
<feature type="domain" description="Kazal-like" evidence="10">
    <location>
        <begin position="476"/>
        <end position="531"/>
    </location>
</feature>
<dbReference type="InterPro" id="IPR004156">
    <property type="entry name" value="OATP"/>
</dbReference>
<feature type="transmembrane region" description="Helical" evidence="8">
    <location>
        <begin position="444"/>
        <end position="463"/>
    </location>
</feature>
<dbReference type="PANTHER" id="PTHR11388:SF76">
    <property type="entry name" value="SOLUTE CARRIER ORGANIC ANION TRANSPORTER FAMILY MEMBER"/>
    <property type="match status" value="1"/>
</dbReference>
<dbReference type="Gene3D" id="1.20.1250.20">
    <property type="entry name" value="MFS general substrate transporter like domains"/>
    <property type="match status" value="1"/>
</dbReference>
<evidence type="ECO:0000256" key="5">
    <source>
        <dbReference type="ARBA" id="ARBA00022989"/>
    </source>
</evidence>
<evidence type="ECO:0000313" key="11">
    <source>
        <dbReference type="EMBL" id="KAK8400758.1"/>
    </source>
</evidence>
<dbReference type="AlphaFoldDB" id="A0AAW0UNG8"/>
<dbReference type="EMBL" id="JARAKH010000009">
    <property type="protein sequence ID" value="KAK8400756.1"/>
    <property type="molecule type" value="Genomic_DNA"/>
</dbReference>
<evidence type="ECO:0000256" key="8">
    <source>
        <dbReference type="RuleBase" id="RU362056"/>
    </source>
</evidence>
<evidence type="ECO:0000313" key="12">
    <source>
        <dbReference type="Proteomes" id="UP001487740"/>
    </source>
</evidence>
<feature type="transmembrane region" description="Helical" evidence="8">
    <location>
        <begin position="411"/>
        <end position="432"/>
    </location>
</feature>
<evidence type="ECO:0000256" key="3">
    <source>
        <dbReference type="ARBA" id="ARBA00022475"/>
    </source>
</evidence>
<evidence type="ECO:0000256" key="9">
    <source>
        <dbReference type="SAM" id="MobiDB-lite"/>
    </source>
</evidence>
<dbReference type="PANTHER" id="PTHR11388">
    <property type="entry name" value="ORGANIC ANION TRANSPORTER"/>
    <property type="match status" value="1"/>
</dbReference>
<feature type="transmembrane region" description="Helical" evidence="8">
    <location>
        <begin position="372"/>
        <end position="391"/>
    </location>
</feature>
<feature type="transmembrane region" description="Helical" evidence="8">
    <location>
        <begin position="68"/>
        <end position="92"/>
    </location>
</feature>
<comment type="subcellular location">
    <subcellularLocation>
        <location evidence="1 8">Cell membrane</location>
        <topology evidence="1 8">Multi-pass membrane protein</topology>
    </subcellularLocation>
</comment>
<feature type="transmembrane region" description="Helical" evidence="8">
    <location>
        <begin position="203"/>
        <end position="229"/>
    </location>
</feature>
<dbReference type="GO" id="GO:0006811">
    <property type="term" value="P:monoatomic ion transport"/>
    <property type="evidence" value="ECO:0007669"/>
    <property type="project" value="UniProtKB-KW"/>
</dbReference>